<organism evidence="2 3">
    <name type="scientific">Methylobacterium mesophilicum SR1.6/6</name>
    <dbReference type="NCBI Taxonomy" id="908290"/>
    <lineage>
        <taxon>Bacteria</taxon>
        <taxon>Pseudomonadati</taxon>
        <taxon>Pseudomonadota</taxon>
        <taxon>Alphaproteobacteria</taxon>
        <taxon>Hyphomicrobiales</taxon>
        <taxon>Methylobacteriaceae</taxon>
        <taxon>Methylobacterium</taxon>
    </lineage>
</organism>
<dbReference type="GO" id="GO:0004519">
    <property type="term" value="F:endonuclease activity"/>
    <property type="evidence" value="ECO:0007669"/>
    <property type="project" value="UniProtKB-KW"/>
</dbReference>
<dbReference type="Pfam" id="PF05685">
    <property type="entry name" value="Uma2"/>
    <property type="match status" value="1"/>
</dbReference>
<keyword evidence="2" id="KW-0255">Endonuclease</keyword>
<evidence type="ECO:0000313" key="2">
    <source>
        <dbReference type="EMBL" id="QGY04662.1"/>
    </source>
</evidence>
<dbReference type="PANTHER" id="PTHR36558">
    <property type="entry name" value="GLR1098 PROTEIN"/>
    <property type="match status" value="1"/>
</dbReference>
<dbReference type="RefSeq" id="WP_010685976.1">
    <property type="nucleotide sequence ID" value="NZ_CP043538.1"/>
</dbReference>
<dbReference type="Gene3D" id="3.90.1570.10">
    <property type="entry name" value="tt1808, chain A"/>
    <property type="match status" value="1"/>
</dbReference>
<dbReference type="PANTHER" id="PTHR36558:SF1">
    <property type="entry name" value="RESTRICTION ENDONUCLEASE DOMAIN-CONTAINING PROTEIN-RELATED"/>
    <property type="match status" value="1"/>
</dbReference>
<proteinExistence type="predicted"/>
<feature type="domain" description="Putative restriction endonuclease" evidence="1">
    <location>
        <begin position="25"/>
        <end position="192"/>
    </location>
</feature>
<dbReference type="Proteomes" id="UP000012488">
    <property type="component" value="Chromosome"/>
</dbReference>
<dbReference type="InterPro" id="IPR012296">
    <property type="entry name" value="Nuclease_put_TT1808"/>
</dbReference>
<dbReference type="CDD" id="cd06260">
    <property type="entry name" value="DUF820-like"/>
    <property type="match status" value="1"/>
</dbReference>
<keyword evidence="2" id="KW-0540">Nuclease</keyword>
<dbReference type="SUPFAM" id="SSF52980">
    <property type="entry name" value="Restriction endonuclease-like"/>
    <property type="match status" value="1"/>
</dbReference>
<dbReference type="EMBL" id="CP043538">
    <property type="protein sequence ID" value="QGY04662.1"/>
    <property type="molecule type" value="Genomic_DNA"/>
</dbReference>
<protein>
    <submittedName>
        <fullName evidence="2">Uma2 family endonuclease</fullName>
    </submittedName>
</protein>
<dbReference type="KEGG" id="mmes:MMSR116_24180"/>
<name>A0A6B9FRJ6_9HYPH</name>
<reference evidence="2 3" key="2">
    <citation type="journal article" date="2013" name="Genome Announc.">
        <title>Draft Genome Sequence of Methylobacterium mesophilicum Strain SR1.6/6, Isolated from Citrus sinensis.</title>
        <authorList>
            <person name="Marinho Almeida D."/>
            <person name="Dini-Andreote F."/>
            <person name="Camargo Neves A.A."/>
            <person name="Juca Ramos R.T."/>
            <person name="Andreote F.D."/>
            <person name="Carneiro A.R."/>
            <person name="Oliveira de Souza Lima A."/>
            <person name="Caracciolo Gomes de Sa P.H."/>
            <person name="Ribeiro Barbosa M.S."/>
            <person name="Araujo W.L."/>
            <person name="Silva A."/>
        </authorList>
    </citation>
    <scope>NUCLEOTIDE SEQUENCE [LARGE SCALE GENOMIC DNA]</scope>
    <source>
        <strain evidence="2 3">SR1.6/6</strain>
    </source>
</reference>
<dbReference type="InterPro" id="IPR011335">
    <property type="entry name" value="Restrct_endonuc-II-like"/>
</dbReference>
<dbReference type="InterPro" id="IPR008538">
    <property type="entry name" value="Uma2"/>
</dbReference>
<dbReference type="AlphaFoldDB" id="A0A6B9FRJ6"/>
<evidence type="ECO:0000259" key="1">
    <source>
        <dbReference type="Pfam" id="PF05685"/>
    </source>
</evidence>
<reference evidence="2 3" key="1">
    <citation type="journal article" date="2012" name="Genet. Mol. Biol.">
        <title>Analysis of 16S rRNA and mxaF genes revealing insights into Methylobacterium niche-specific plant association.</title>
        <authorList>
            <person name="Dourado M.N."/>
            <person name="Andreote F.D."/>
            <person name="Dini-Andreote F."/>
            <person name="Conti R."/>
            <person name="Araujo J.M."/>
            <person name="Araujo W.L."/>
        </authorList>
    </citation>
    <scope>NUCLEOTIDE SEQUENCE [LARGE SCALE GENOMIC DNA]</scope>
    <source>
        <strain evidence="2 3">SR1.6/6</strain>
    </source>
</reference>
<sequence>MTTLETPPVQRTDPHRGFWDFIETRPDEEKWELIEGQIVMQARPSLIHQVIVVTLQRLLNEALERSGSSWIAIHDPAIDLRPFITGHTYVPDVAVIDAATIEPDRNVVDGCYLAAEILSPSDHRKLPGTRQTKIDVKRAGYEALPLCQAVLLIEQRSRALTLSVRSGETWTCARLTGDDRLVLPGFGLDCAVADLYARTPVAQG</sequence>
<dbReference type="OrthoDB" id="155284at2"/>
<gene>
    <name evidence="2" type="ORF">MMSR116_24180</name>
</gene>
<accession>A0A6B9FRJ6</accession>
<evidence type="ECO:0000313" key="3">
    <source>
        <dbReference type="Proteomes" id="UP000012488"/>
    </source>
</evidence>
<keyword evidence="2" id="KW-0378">Hydrolase</keyword>